<dbReference type="SMART" id="SM00066">
    <property type="entry name" value="GAL4"/>
    <property type="match status" value="2"/>
</dbReference>
<dbReference type="HOGENOM" id="CLU_011581_2_0_1"/>
<dbReference type="EMBL" id="CDHN01000003">
    <property type="protein sequence ID" value="CEJ89755.1"/>
    <property type="molecule type" value="Genomic_DNA"/>
</dbReference>
<dbReference type="PROSITE" id="PS50048">
    <property type="entry name" value="ZN2_CY6_FUNGAL_2"/>
    <property type="match status" value="2"/>
</dbReference>
<proteinExistence type="predicted"/>
<evidence type="ECO:0000256" key="3">
    <source>
        <dbReference type="ARBA" id="ARBA00023015"/>
    </source>
</evidence>
<comment type="subcellular location">
    <subcellularLocation>
        <location evidence="1">Nucleus</location>
    </subcellularLocation>
</comment>
<dbReference type="InterPro" id="IPR001138">
    <property type="entry name" value="Zn2Cys6_DnaBD"/>
</dbReference>
<name>A0A0A1TH15_9HYPO</name>
<evidence type="ECO:0000256" key="5">
    <source>
        <dbReference type="ARBA" id="ARBA00023242"/>
    </source>
</evidence>
<evidence type="ECO:0000313" key="8">
    <source>
        <dbReference type="EMBL" id="CEJ89755.1"/>
    </source>
</evidence>
<dbReference type="GO" id="GO:0008270">
    <property type="term" value="F:zinc ion binding"/>
    <property type="evidence" value="ECO:0007669"/>
    <property type="project" value="InterPro"/>
</dbReference>
<dbReference type="CDD" id="cd00067">
    <property type="entry name" value="GAL4"/>
    <property type="match status" value="2"/>
</dbReference>
<dbReference type="GO" id="GO:0006351">
    <property type="term" value="P:DNA-templated transcription"/>
    <property type="evidence" value="ECO:0007669"/>
    <property type="project" value="InterPro"/>
</dbReference>
<dbReference type="STRING" id="1531966.A0A0A1TH15"/>
<dbReference type="OrthoDB" id="2017365at2759"/>
<organism evidence="8 9">
    <name type="scientific">[Torrubiella] hemipterigena</name>
    <dbReference type="NCBI Taxonomy" id="1531966"/>
    <lineage>
        <taxon>Eukaryota</taxon>
        <taxon>Fungi</taxon>
        <taxon>Dikarya</taxon>
        <taxon>Ascomycota</taxon>
        <taxon>Pezizomycotina</taxon>
        <taxon>Sordariomycetes</taxon>
        <taxon>Hypocreomycetidae</taxon>
        <taxon>Hypocreales</taxon>
        <taxon>Clavicipitaceae</taxon>
        <taxon>Clavicipitaceae incertae sedis</taxon>
        <taxon>'Torrubiella' clade</taxon>
    </lineage>
</organism>
<keyword evidence="4" id="KW-0804">Transcription</keyword>
<gene>
    <name evidence="8" type="ORF">VHEMI05580</name>
</gene>
<dbReference type="PRINTS" id="PR00755">
    <property type="entry name" value="AFLATOXINBRP"/>
</dbReference>
<reference evidence="8 9" key="1">
    <citation type="journal article" date="2015" name="Genome Announc.">
        <title>Draft Genome Sequence and Gene Annotation of the Entomopathogenic Fungus Verticillium hemipterigenum.</title>
        <authorList>
            <person name="Horn F."/>
            <person name="Habel A."/>
            <person name="Scharf D.H."/>
            <person name="Dworschak J."/>
            <person name="Brakhage A.A."/>
            <person name="Guthke R."/>
            <person name="Hertweck C."/>
            <person name="Linde J."/>
        </authorList>
    </citation>
    <scope>NUCLEOTIDE SEQUENCE [LARGE SCALE GENOMIC DNA]</scope>
</reference>
<keyword evidence="5" id="KW-0539">Nucleus</keyword>
<dbReference type="PROSITE" id="PS00463">
    <property type="entry name" value="ZN2_CY6_FUNGAL_1"/>
    <property type="match status" value="1"/>
</dbReference>
<dbReference type="Proteomes" id="UP000039046">
    <property type="component" value="Unassembled WGS sequence"/>
</dbReference>
<evidence type="ECO:0000256" key="4">
    <source>
        <dbReference type="ARBA" id="ARBA00023163"/>
    </source>
</evidence>
<evidence type="ECO:0000313" key="9">
    <source>
        <dbReference type="Proteomes" id="UP000039046"/>
    </source>
</evidence>
<feature type="compositionally biased region" description="Polar residues" evidence="6">
    <location>
        <begin position="652"/>
        <end position="669"/>
    </location>
</feature>
<dbReference type="Gene3D" id="4.10.240.10">
    <property type="entry name" value="Zn(2)-C6 fungal-type DNA-binding domain"/>
    <property type="match status" value="2"/>
</dbReference>
<dbReference type="SMART" id="SM00906">
    <property type="entry name" value="Fungal_trans"/>
    <property type="match status" value="1"/>
</dbReference>
<evidence type="ECO:0000259" key="7">
    <source>
        <dbReference type="PROSITE" id="PS50048"/>
    </source>
</evidence>
<dbReference type="InterPro" id="IPR036864">
    <property type="entry name" value="Zn2-C6_fun-type_DNA-bd_sf"/>
</dbReference>
<dbReference type="SUPFAM" id="SSF57701">
    <property type="entry name" value="Zn2/Cys6 DNA-binding domain"/>
    <property type="match status" value="2"/>
</dbReference>
<dbReference type="PANTHER" id="PTHR47338">
    <property type="entry name" value="ZN(II)2CYS6 TRANSCRIPTION FACTOR (EUROFUNG)-RELATED"/>
    <property type="match status" value="1"/>
</dbReference>
<dbReference type="InterPro" id="IPR007219">
    <property type="entry name" value="XnlR_reg_dom"/>
</dbReference>
<dbReference type="PANTHER" id="PTHR47338:SF7">
    <property type="entry name" value="ZN(II)2CYS6 TRANSCRIPTION FACTOR (EUROFUNG)"/>
    <property type="match status" value="1"/>
</dbReference>
<dbReference type="CDD" id="cd12148">
    <property type="entry name" value="fungal_TF_MHR"/>
    <property type="match status" value="1"/>
</dbReference>
<feature type="region of interest" description="Disordered" evidence="6">
    <location>
        <begin position="146"/>
        <end position="184"/>
    </location>
</feature>
<feature type="region of interest" description="Disordered" evidence="6">
    <location>
        <begin position="645"/>
        <end position="672"/>
    </location>
</feature>
<dbReference type="AlphaFoldDB" id="A0A0A1TH15"/>
<dbReference type="GO" id="GO:0005634">
    <property type="term" value="C:nucleus"/>
    <property type="evidence" value="ECO:0007669"/>
    <property type="project" value="UniProtKB-SubCell"/>
</dbReference>
<feature type="domain" description="Zn(2)-C6 fungal-type" evidence="7">
    <location>
        <begin position="46"/>
        <end position="76"/>
    </location>
</feature>
<dbReference type="InterPro" id="IPR050815">
    <property type="entry name" value="TF_fung"/>
</dbReference>
<keyword evidence="2" id="KW-0479">Metal-binding</keyword>
<feature type="domain" description="Zn(2)-C6 fungal-type" evidence="7">
    <location>
        <begin position="96"/>
        <end position="126"/>
    </location>
</feature>
<keyword evidence="3" id="KW-0805">Transcription regulation</keyword>
<dbReference type="GO" id="GO:0000981">
    <property type="term" value="F:DNA-binding transcription factor activity, RNA polymerase II-specific"/>
    <property type="evidence" value="ECO:0007669"/>
    <property type="project" value="InterPro"/>
</dbReference>
<evidence type="ECO:0000256" key="2">
    <source>
        <dbReference type="ARBA" id="ARBA00022723"/>
    </source>
</evidence>
<accession>A0A0A1TH15</accession>
<keyword evidence="9" id="KW-1185">Reference proteome</keyword>
<dbReference type="GO" id="GO:0003677">
    <property type="term" value="F:DNA binding"/>
    <property type="evidence" value="ECO:0007669"/>
    <property type="project" value="InterPro"/>
</dbReference>
<evidence type="ECO:0000256" key="1">
    <source>
        <dbReference type="ARBA" id="ARBA00004123"/>
    </source>
</evidence>
<protein>
    <recommendedName>
        <fullName evidence="7">Zn(2)-C6 fungal-type domain-containing protein</fullName>
    </recommendedName>
</protein>
<dbReference type="Pfam" id="PF04082">
    <property type="entry name" value="Fungal_trans"/>
    <property type="match status" value="1"/>
</dbReference>
<sequence>MRNMEVYLSPLPLSLPSPDMPTLDLPGSAVATTQATDVWPKKSPFTCTTCRARKVRCNGARPHCSNCQRLALPCYYDPTGSDHWNINLPRRRVRQACLNCHSRKAKCSGHVPSCERCRKQGLECIYKAQKRYFAGRLSVDLSTLATGPSGAGGSHDESDAADTDSVEGQGNMNIDTDEPPKNESFNSIVEKTMDQFFRHVHHIPMFSFFHRASLMEEYHAGKMDKALLLALIGITSCFNDMGPGMKEYGDRCIDEAECRILSEYTVPSTIKVQALVLIIKHRILSNRFPSAFMLYSTASRFATVLRLSHESPQLCFLAQESRRRLMWSLYCLDIAISGGFEEFSLWRADRINVGLPCNERNFEFDLSQPTERLIPDPSEGSPKPHAEGVASLALHVRILYLRQKVNEFTKSALVSRSAAAVDLQAGINSLQQELEDFAARLPASFQFSDNSLRLRAYSPRICIFIMIHVWWHQCHCDLYRLALTGFRDALPPSTFESFDPQFLQQCQKRCVEHASSMAGIFSKLQKLGAKPVADLELAVCASQCARMLYYAYRLKPNEFGISADAVIEHANACLEAIKQCCRGTAARMIQEDLARSIARGINFESSSPLILSQVPDQSSQIGLLPSLALPAHPVLRDIQVGDEPAVLGSPMQKGSPSPSTAQNSITRPSSPWPADSTILQHTVLSGPSDLLPGNKQRETISYDEQNIASTQGELSNAYEGALEGLGLDNGLDFAMGIFDTSRMWLSPNLEWMGQPESNI</sequence>
<dbReference type="Pfam" id="PF00172">
    <property type="entry name" value="Zn_clus"/>
    <property type="match status" value="2"/>
</dbReference>
<evidence type="ECO:0000256" key="6">
    <source>
        <dbReference type="SAM" id="MobiDB-lite"/>
    </source>
</evidence>